<dbReference type="RefSeq" id="WP_188502579.1">
    <property type="nucleotide sequence ID" value="NZ_BMFP01000007.1"/>
</dbReference>
<organism evidence="1 2">
    <name type="scientific">Pontibacter amylolyticus</name>
    <dbReference type="NCBI Taxonomy" id="1424080"/>
    <lineage>
        <taxon>Bacteria</taxon>
        <taxon>Pseudomonadati</taxon>
        <taxon>Bacteroidota</taxon>
        <taxon>Cytophagia</taxon>
        <taxon>Cytophagales</taxon>
        <taxon>Hymenobacteraceae</taxon>
        <taxon>Pontibacter</taxon>
    </lineage>
</organism>
<accession>A0ABQ1WES7</accession>
<proteinExistence type="predicted"/>
<reference evidence="2" key="1">
    <citation type="journal article" date="2019" name="Int. J. Syst. Evol. Microbiol.">
        <title>The Global Catalogue of Microorganisms (GCM) 10K type strain sequencing project: providing services to taxonomists for standard genome sequencing and annotation.</title>
        <authorList>
            <consortium name="The Broad Institute Genomics Platform"/>
            <consortium name="The Broad Institute Genome Sequencing Center for Infectious Disease"/>
            <person name="Wu L."/>
            <person name="Ma J."/>
        </authorList>
    </citation>
    <scope>NUCLEOTIDE SEQUENCE [LARGE SCALE GENOMIC DNA]</scope>
    <source>
        <strain evidence="2">CGMCC 1.12749</strain>
    </source>
</reference>
<dbReference type="EMBL" id="BMFP01000007">
    <property type="protein sequence ID" value="GGG26175.1"/>
    <property type="molecule type" value="Genomic_DNA"/>
</dbReference>
<evidence type="ECO:0000313" key="1">
    <source>
        <dbReference type="EMBL" id="GGG26175.1"/>
    </source>
</evidence>
<evidence type="ECO:0008006" key="3">
    <source>
        <dbReference type="Google" id="ProtNLM"/>
    </source>
</evidence>
<dbReference type="PROSITE" id="PS51257">
    <property type="entry name" value="PROKAR_LIPOPROTEIN"/>
    <property type="match status" value="1"/>
</dbReference>
<evidence type="ECO:0000313" key="2">
    <source>
        <dbReference type="Proteomes" id="UP000634043"/>
    </source>
</evidence>
<sequence length="196" mass="22373">MNRFLLGFILLVLCSCSEKEAENQIKAVQEEPVDTFHTTGIKKVNGEYVLDTVAILTNDNLEPLLTAVEEAKLVSYDNVTDMPPFIKEFLESQIGGDISMVNYGEDWQETDVIEEGLADRQLVYLGMDDSIVLLAYHTGGFGKAEHVLIFKHREGEITDFWKGIILKTIKTKEGIVAYLKENKDTEWRINFNRIYF</sequence>
<name>A0ABQ1WES7_9BACT</name>
<keyword evidence="2" id="KW-1185">Reference proteome</keyword>
<dbReference type="Proteomes" id="UP000634043">
    <property type="component" value="Unassembled WGS sequence"/>
</dbReference>
<protein>
    <recommendedName>
        <fullName evidence="3">Lipoprotein</fullName>
    </recommendedName>
</protein>
<comment type="caution">
    <text evidence="1">The sequence shown here is derived from an EMBL/GenBank/DDBJ whole genome shotgun (WGS) entry which is preliminary data.</text>
</comment>
<gene>
    <name evidence="1" type="ORF">GCM10011323_32280</name>
</gene>